<sequence length="205" mass="22890">MHAPSATTVSTKSKTLPELNVEVTVTCVKLQDTDAAITDQVVTMNTVKPRSRSFSMSSIITLNDMDLDVAKSRASYYAASRLTKVYFSMPNIMFMTPETGIQVPSTTTSNNEVEDNDRTQCSDSGHLCETAGYRCSNNAPGGDHEQGQTYKSRSFWKSTKKFFRRLLCCAYNCCCAIVDAAIYLMYRIGTFCNNIFFNYLDALSR</sequence>
<keyword evidence="1" id="KW-1133">Transmembrane helix</keyword>
<comment type="caution">
    <text evidence="2">The sequence shown here is derived from an EMBL/GenBank/DDBJ whole genome shotgun (WGS) entry which is preliminary data.</text>
</comment>
<keyword evidence="3" id="KW-1185">Reference proteome</keyword>
<dbReference type="AlphaFoldDB" id="A0AAV0W669"/>
<name>A0AAV0W669_9HEMI</name>
<organism evidence="2 3">
    <name type="scientific">Macrosiphum euphorbiae</name>
    <name type="common">potato aphid</name>
    <dbReference type="NCBI Taxonomy" id="13131"/>
    <lineage>
        <taxon>Eukaryota</taxon>
        <taxon>Metazoa</taxon>
        <taxon>Ecdysozoa</taxon>
        <taxon>Arthropoda</taxon>
        <taxon>Hexapoda</taxon>
        <taxon>Insecta</taxon>
        <taxon>Pterygota</taxon>
        <taxon>Neoptera</taxon>
        <taxon>Paraneoptera</taxon>
        <taxon>Hemiptera</taxon>
        <taxon>Sternorrhyncha</taxon>
        <taxon>Aphidomorpha</taxon>
        <taxon>Aphidoidea</taxon>
        <taxon>Aphididae</taxon>
        <taxon>Macrosiphini</taxon>
        <taxon>Macrosiphum</taxon>
    </lineage>
</organism>
<reference evidence="2 3" key="1">
    <citation type="submission" date="2023-01" db="EMBL/GenBank/DDBJ databases">
        <authorList>
            <person name="Whitehead M."/>
        </authorList>
    </citation>
    <scope>NUCLEOTIDE SEQUENCE [LARGE SCALE GENOMIC DNA]</scope>
</reference>
<gene>
    <name evidence="2" type="ORF">MEUPH1_LOCUS7635</name>
</gene>
<accession>A0AAV0W669</accession>
<feature type="transmembrane region" description="Helical" evidence="1">
    <location>
        <begin position="162"/>
        <end position="186"/>
    </location>
</feature>
<keyword evidence="1" id="KW-0812">Transmembrane</keyword>
<keyword evidence="1" id="KW-0472">Membrane</keyword>
<protein>
    <submittedName>
        <fullName evidence="2">Uncharacterized protein</fullName>
    </submittedName>
</protein>
<proteinExistence type="predicted"/>
<evidence type="ECO:0000313" key="3">
    <source>
        <dbReference type="Proteomes" id="UP001160148"/>
    </source>
</evidence>
<dbReference type="EMBL" id="CARXXK010000001">
    <property type="protein sequence ID" value="CAI6351272.1"/>
    <property type="molecule type" value="Genomic_DNA"/>
</dbReference>
<dbReference type="Proteomes" id="UP001160148">
    <property type="component" value="Unassembled WGS sequence"/>
</dbReference>
<evidence type="ECO:0000256" key="1">
    <source>
        <dbReference type="SAM" id="Phobius"/>
    </source>
</evidence>
<evidence type="ECO:0000313" key="2">
    <source>
        <dbReference type="EMBL" id="CAI6351272.1"/>
    </source>
</evidence>